<comment type="subcellular location">
    <subcellularLocation>
        <location evidence="1">Membrane</location>
    </subcellularLocation>
</comment>
<dbReference type="PANTHER" id="PTHR26451:SF998">
    <property type="entry name" value="ODORANT RECEPTOR-RELATED"/>
    <property type="match status" value="1"/>
</dbReference>
<keyword evidence="4 5" id="KW-0472">Membrane</keyword>
<gene>
    <name evidence="7" type="primary">LOC114462884</name>
</gene>
<feature type="transmembrane region" description="Helical" evidence="5">
    <location>
        <begin position="58"/>
        <end position="80"/>
    </location>
</feature>
<dbReference type="Ensembl" id="ENSGWIT00000012071.1">
    <property type="protein sequence ID" value="ENSGWIP00000010853.1"/>
    <property type="gene ID" value="ENSGWIG00000006368.1"/>
</dbReference>
<dbReference type="Gene3D" id="1.20.1070.10">
    <property type="entry name" value="Rhodopsin 7-helix transmembrane proteins"/>
    <property type="match status" value="1"/>
</dbReference>
<feature type="transmembrane region" description="Helical" evidence="5">
    <location>
        <begin position="140"/>
        <end position="162"/>
    </location>
</feature>
<dbReference type="Proteomes" id="UP000694680">
    <property type="component" value="Chromosome 5"/>
</dbReference>
<evidence type="ECO:0000313" key="7">
    <source>
        <dbReference type="Ensembl" id="ENSGWIP00000010853.1"/>
    </source>
</evidence>
<dbReference type="SUPFAM" id="SSF81321">
    <property type="entry name" value="Family A G protein-coupled receptor-like"/>
    <property type="match status" value="1"/>
</dbReference>
<dbReference type="GO" id="GO:0005549">
    <property type="term" value="F:odorant binding"/>
    <property type="evidence" value="ECO:0007669"/>
    <property type="project" value="TreeGrafter"/>
</dbReference>
<accession>A0A8C5DVA6</accession>
<reference evidence="7" key="3">
    <citation type="submission" date="2025-09" db="UniProtKB">
        <authorList>
            <consortium name="Ensembl"/>
        </authorList>
    </citation>
    <scope>IDENTIFICATION</scope>
</reference>
<feature type="transmembrane region" description="Helical" evidence="5">
    <location>
        <begin position="21"/>
        <end position="38"/>
    </location>
</feature>
<evidence type="ECO:0000313" key="8">
    <source>
        <dbReference type="Proteomes" id="UP000694680"/>
    </source>
</evidence>
<keyword evidence="3 5" id="KW-1133">Transmembrane helix</keyword>
<name>A0A8C5DVA6_GOUWI</name>
<organism evidence="7 8">
    <name type="scientific">Gouania willdenowi</name>
    <name type="common">Blunt-snouted clingfish</name>
    <name type="synonym">Lepadogaster willdenowi</name>
    <dbReference type="NCBI Taxonomy" id="441366"/>
    <lineage>
        <taxon>Eukaryota</taxon>
        <taxon>Metazoa</taxon>
        <taxon>Chordata</taxon>
        <taxon>Craniata</taxon>
        <taxon>Vertebrata</taxon>
        <taxon>Euteleostomi</taxon>
        <taxon>Actinopterygii</taxon>
        <taxon>Neopterygii</taxon>
        <taxon>Teleostei</taxon>
        <taxon>Neoteleostei</taxon>
        <taxon>Acanthomorphata</taxon>
        <taxon>Ovalentaria</taxon>
        <taxon>Blenniimorphae</taxon>
        <taxon>Blenniiformes</taxon>
        <taxon>Gobiesocoidei</taxon>
        <taxon>Gobiesocidae</taxon>
        <taxon>Gobiesocinae</taxon>
        <taxon>Gouania</taxon>
    </lineage>
</organism>
<feature type="transmembrane region" description="Helical" evidence="5">
    <location>
        <begin position="193"/>
        <end position="213"/>
    </location>
</feature>
<dbReference type="InterPro" id="IPR052921">
    <property type="entry name" value="GPCR1_Superfamily_Member"/>
</dbReference>
<dbReference type="Pfam" id="PF00001">
    <property type="entry name" value="7tm_1"/>
    <property type="match status" value="1"/>
</dbReference>
<dbReference type="CDD" id="cd00637">
    <property type="entry name" value="7tm_classA_rhodopsin-like"/>
    <property type="match status" value="1"/>
</dbReference>
<evidence type="ECO:0000256" key="4">
    <source>
        <dbReference type="ARBA" id="ARBA00023136"/>
    </source>
</evidence>
<evidence type="ECO:0000256" key="5">
    <source>
        <dbReference type="SAM" id="Phobius"/>
    </source>
</evidence>
<dbReference type="PRINTS" id="PR00237">
    <property type="entry name" value="GPCRRHODOPSN"/>
</dbReference>
<dbReference type="PROSITE" id="PS50262">
    <property type="entry name" value="G_PROTEIN_RECEP_F1_2"/>
    <property type="match status" value="1"/>
</dbReference>
<dbReference type="PANTHER" id="PTHR26451">
    <property type="entry name" value="G_PROTEIN_RECEP_F1_2 DOMAIN-CONTAINING PROTEIN"/>
    <property type="match status" value="1"/>
</dbReference>
<dbReference type="InterPro" id="IPR017452">
    <property type="entry name" value="GPCR_Rhodpsn_7TM"/>
</dbReference>
<dbReference type="InterPro" id="IPR000276">
    <property type="entry name" value="GPCR_Rhodpsn"/>
</dbReference>
<protein>
    <submittedName>
        <fullName evidence="7">Odorant receptor 131-2-like</fullName>
    </submittedName>
</protein>
<dbReference type="GO" id="GO:0004930">
    <property type="term" value="F:G protein-coupled receptor activity"/>
    <property type="evidence" value="ECO:0007669"/>
    <property type="project" value="InterPro"/>
</dbReference>
<dbReference type="AlphaFoldDB" id="A0A8C5DVA6"/>
<reference evidence="7" key="2">
    <citation type="submission" date="2025-08" db="UniProtKB">
        <authorList>
            <consortium name="Ensembl"/>
        </authorList>
    </citation>
    <scope>IDENTIFICATION</scope>
</reference>
<keyword evidence="8" id="KW-1185">Reference proteome</keyword>
<evidence type="ECO:0000259" key="6">
    <source>
        <dbReference type="PROSITE" id="PS50262"/>
    </source>
</evidence>
<reference evidence="7" key="1">
    <citation type="submission" date="2020-06" db="EMBL/GenBank/DDBJ databases">
        <authorList>
            <consortium name="Wellcome Sanger Institute Data Sharing"/>
        </authorList>
    </citation>
    <scope>NUCLEOTIDE SEQUENCE [LARGE SCALE GENOMIC DNA]</scope>
</reference>
<sequence>MNMSSANVSTVFFYRDSFSKAVAKNVLVVVLVVAINYINVGLIQTFRKHQIFYTSPRYILFLHLVVNDMIQVTLSVTMFVISYTVYQMQVSVCCVFILLTLFTTENTPLNLACMAVECYIAVCIPLRYVQICTVRRTRMLIGLIWMTSVLSVLPDLFIALAMQPMDFFNTKIFCIRNNAFPLTLIIKRRDVTYILYLVVVWFIIFFTYFKILFTAKMASKVTKKARNTVVLHGFQLALCMLTYTNPLLQEMLVRHFPRYVTDTLFACYIIVQLLPRSIS</sequence>
<dbReference type="FunFam" id="1.20.1070.10:FF:000096">
    <property type="entry name" value="Odorant receptor 131-2"/>
    <property type="match status" value="1"/>
</dbReference>
<evidence type="ECO:0000256" key="3">
    <source>
        <dbReference type="ARBA" id="ARBA00022989"/>
    </source>
</evidence>
<evidence type="ECO:0000256" key="1">
    <source>
        <dbReference type="ARBA" id="ARBA00004370"/>
    </source>
</evidence>
<keyword evidence="2 5" id="KW-0812">Transmembrane</keyword>
<evidence type="ECO:0000256" key="2">
    <source>
        <dbReference type="ARBA" id="ARBA00022692"/>
    </source>
</evidence>
<feature type="domain" description="G-protein coupled receptors family 1 profile" evidence="6">
    <location>
        <begin position="24"/>
        <end position="279"/>
    </location>
</feature>
<dbReference type="GO" id="GO:0004984">
    <property type="term" value="F:olfactory receptor activity"/>
    <property type="evidence" value="ECO:0007669"/>
    <property type="project" value="TreeGrafter"/>
</dbReference>
<proteinExistence type="predicted"/>
<dbReference type="GO" id="GO:0016020">
    <property type="term" value="C:membrane"/>
    <property type="evidence" value="ECO:0007669"/>
    <property type="project" value="UniProtKB-SubCell"/>
</dbReference>